<feature type="region of interest" description="Disordered" evidence="10">
    <location>
        <begin position="43"/>
        <end position="72"/>
    </location>
</feature>
<evidence type="ECO:0000256" key="8">
    <source>
        <dbReference type="ARBA" id="ARBA00023242"/>
    </source>
</evidence>
<evidence type="ECO:0000256" key="3">
    <source>
        <dbReference type="ARBA" id="ARBA00004463"/>
    </source>
</evidence>
<dbReference type="PROSITE" id="PS50304">
    <property type="entry name" value="TUDOR"/>
    <property type="match status" value="2"/>
</dbReference>
<dbReference type="CDD" id="cd22852">
    <property type="entry name" value="SMN_C"/>
    <property type="match status" value="1"/>
</dbReference>
<dbReference type="GeneTree" id="ENSGT00940000175916"/>
<proteinExistence type="inferred from homology"/>
<feature type="region of interest" description="Disordered" evidence="10">
    <location>
        <begin position="293"/>
        <end position="322"/>
    </location>
</feature>
<accession>A0A8C9VS44</accession>
<keyword evidence="8" id="KW-0539">Nucleus</keyword>
<name>A0A8C9VS44_SCLFO</name>
<feature type="compositionally biased region" description="Basic and acidic residues" evidence="10">
    <location>
        <begin position="46"/>
        <end position="72"/>
    </location>
</feature>
<comment type="similarity">
    <text evidence="5">Belongs to the SMN family.</text>
</comment>
<comment type="subcellular location">
    <subcellularLocation>
        <location evidence="1">Cytoplasm</location>
        <location evidence="1">Myofibril</location>
        <location evidence="1">Sarcomere</location>
        <location evidence="1">Z line</location>
    </subcellularLocation>
    <subcellularLocation>
        <location evidence="3">Cytoplasmic granule</location>
    </subcellularLocation>
    <subcellularLocation>
        <location evidence="2">Nucleus</location>
        <location evidence="2">Cajal body</location>
    </subcellularLocation>
    <subcellularLocation>
        <location evidence="9">Nucleus</location>
        <location evidence="9">Gem</location>
    </subcellularLocation>
    <subcellularLocation>
        <location evidence="4">Perikaryon</location>
    </subcellularLocation>
</comment>
<evidence type="ECO:0000256" key="9">
    <source>
        <dbReference type="ARBA" id="ARBA00034695"/>
    </source>
</evidence>
<feature type="compositionally biased region" description="Basic and acidic residues" evidence="10">
    <location>
        <begin position="220"/>
        <end position="234"/>
    </location>
</feature>
<dbReference type="GO" id="GO:0003723">
    <property type="term" value="F:RNA binding"/>
    <property type="evidence" value="ECO:0007669"/>
    <property type="project" value="InterPro"/>
</dbReference>
<dbReference type="GO" id="GO:0006397">
    <property type="term" value="P:mRNA processing"/>
    <property type="evidence" value="ECO:0007669"/>
    <property type="project" value="UniProtKB-KW"/>
</dbReference>
<dbReference type="InterPro" id="IPR010304">
    <property type="entry name" value="SMN_Tudor"/>
</dbReference>
<dbReference type="AlphaFoldDB" id="A0A8C9VS44"/>
<dbReference type="SUPFAM" id="SSF63748">
    <property type="entry name" value="Tudor/PWWP/MBT"/>
    <property type="match status" value="2"/>
</dbReference>
<dbReference type="Pfam" id="PF06003">
    <property type="entry name" value="SMN_Tudor"/>
    <property type="match status" value="2"/>
</dbReference>
<evidence type="ECO:0000256" key="5">
    <source>
        <dbReference type="ARBA" id="ARBA00005371"/>
    </source>
</evidence>
<gene>
    <name evidence="12" type="primary">LOC108930573</name>
</gene>
<feature type="compositionally biased region" description="Low complexity" evidence="10">
    <location>
        <begin position="235"/>
        <end position="244"/>
    </location>
</feature>
<evidence type="ECO:0000259" key="11">
    <source>
        <dbReference type="PROSITE" id="PS50304"/>
    </source>
</evidence>
<evidence type="ECO:0000256" key="10">
    <source>
        <dbReference type="SAM" id="MobiDB-lite"/>
    </source>
</evidence>
<feature type="region of interest" description="Disordered" evidence="10">
    <location>
        <begin position="209"/>
        <end position="276"/>
    </location>
</feature>
<dbReference type="SMART" id="SM00333">
    <property type="entry name" value="TUDOR"/>
    <property type="match status" value="2"/>
</dbReference>
<evidence type="ECO:0000256" key="6">
    <source>
        <dbReference type="ARBA" id="ARBA00022664"/>
    </source>
</evidence>
<reference evidence="12" key="2">
    <citation type="submission" date="2025-08" db="UniProtKB">
        <authorList>
            <consortium name="Ensembl"/>
        </authorList>
    </citation>
    <scope>IDENTIFICATION</scope>
</reference>
<dbReference type="GO" id="GO:0043204">
    <property type="term" value="C:perikaryon"/>
    <property type="evidence" value="ECO:0007669"/>
    <property type="project" value="UniProtKB-SubCell"/>
</dbReference>
<sequence>MAECCGDIVYRSDERGVTVSQALADDDAALVKAYEKALKSFQGTKTADKPKQTEDGKKEDFLESEDHGKEPDDCKMMTQHQWAVGSRCLAKWSETGLLYPAVLLWIKGQHCRVKFEGYGNEEEIDLSELLPENLEQPSGDQQWTLGSRCRAVWSDDGLVYPAVLVWAEGQRGRVLFDVYGNEEELELSALLPPEEQEPSVSTVTEALQRDLDGGSSSGWRKLEKQKISANKEDSTSSSLSSGTNDTGGGQNRECCNKQKKQKSTKKAGNWRGSKMGSQASFCAPPVLPPPEASAGYLPFPPPSSVLPPRRNGDESSSGPDSDVAELSSMLLSWYLCGYHTGYYMVRKYACTPSTSFTTVQNICLYMLCTLCFSGLATNQQ</sequence>
<organism evidence="12 13">
    <name type="scientific">Scleropages formosus</name>
    <name type="common">Asian bonytongue</name>
    <name type="synonym">Osteoglossum formosum</name>
    <dbReference type="NCBI Taxonomy" id="113540"/>
    <lineage>
        <taxon>Eukaryota</taxon>
        <taxon>Metazoa</taxon>
        <taxon>Chordata</taxon>
        <taxon>Craniata</taxon>
        <taxon>Vertebrata</taxon>
        <taxon>Euteleostomi</taxon>
        <taxon>Actinopterygii</taxon>
        <taxon>Neopterygii</taxon>
        <taxon>Teleostei</taxon>
        <taxon>Osteoglossocephala</taxon>
        <taxon>Osteoglossomorpha</taxon>
        <taxon>Osteoglossiformes</taxon>
        <taxon>Osteoglossidae</taxon>
        <taxon>Scleropages</taxon>
    </lineage>
</organism>
<dbReference type="GO" id="GO:0015030">
    <property type="term" value="C:Cajal body"/>
    <property type="evidence" value="ECO:0007669"/>
    <property type="project" value="UniProtKB-SubCell"/>
</dbReference>
<feature type="domain" description="Tudor" evidence="11">
    <location>
        <begin position="142"/>
        <end position="200"/>
    </location>
</feature>
<evidence type="ECO:0000256" key="2">
    <source>
        <dbReference type="ARBA" id="ARBA00004408"/>
    </source>
</evidence>
<dbReference type="Proteomes" id="UP000694397">
    <property type="component" value="Chromosome 9"/>
</dbReference>
<dbReference type="InterPro" id="IPR040424">
    <property type="entry name" value="Smn1"/>
</dbReference>
<keyword evidence="7" id="KW-0508">mRNA splicing</keyword>
<dbReference type="GO" id="GO:0030018">
    <property type="term" value="C:Z disc"/>
    <property type="evidence" value="ECO:0007669"/>
    <property type="project" value="UniProtKB-SubCell"/>
</dbReference>
<dbReference type="Gene3D" id="2.30.30.140">
    <property type="match status" value="2"/>
</dbReference>
<dbReference type="PANTHER" id="PTHR39267">
    <property type="entry name" value="SURVIVAL MOTOR NEURON-LIKE PROTEIN 1"/>
    <property type="match status" value="1"/>
</dbReference>
<evidence type="ECO:0000256" key="7">
    <source>
        <dbReference type="ARBA" id="ARBA00023187"/>
    </source>
</evidence>
<evidence type="ECO:0000313" key="13">
    <source>
        <dbReference type="Proteomes" id="UP000694397"/>
    </source>
</evidence>
<dbReference type="GO" id="GO:0008380">
    <property type="term" value="P:RNA splicing"/>
    <property type="evidence" value="ECO:0007669"/>
    <property type="project" value="UniProtKB-KW"/>
</dbReference>
<keyword evidence="13" id="KW-1185">Reference proteome</keyword>
<dbReference type="InterPro" id="IPR002999">
    <property type="entry name" value="Tudor"/>
</dbReference>
<reference evidence="12 13" key="1">
    <citation type="submission" date="2019-04" db="EMBL/GenBank/DDBJ databases">
        <authorList>
            <consortium name="Wellcome Sanger Institute Data Sharing"/>
        </authorList>
    </citation>
    <scope>NUCLEOTIDE SEQUENCE [LARGE SCALE GENOMIC DNA]</scope>
</reference>
<reference evidence="12" key="3">
    <citation type="submission" date="2025-09" db="UniProtKB">
        <authorList>
            <consortium name="Ensembl"/>
        </authorList>
    </citation>
    <scope>IDENTIFICATION</scope>
</reference>
<evidence type="ECO:0000313" key="12">
    <source>
        <dbReference type="Ensembl" id="ENSSFOP00015064068.1"/>
    </source>
</evidence>
<evidence type="ECO:0000256" key="4">
    <source>
        <dbReference type="ARBA" id="ARBA00004484"/>
    </source>
</evidence>
<dbReference type="GO" id="GO:0097504">
    <property type="term" value="C:Gemini of Cajal bodies"/>
    <property type="evidence" value="ECO:0007669"/>
    <property type="project" value="UniProtKB-SubCell"/>
</dbReference>
<protein>
    <recommendedName>
        <fullName evidence="11">Tudor domain-containing protein</fullName>
    </recommendedName>
</protein>
<dbReference type="PANTHER" id="PTHR39267:SF1">
    <property type="entry name" value="SURVIVAL MOTOR NEURON PROTEIN"/>
    <property type="match status" value="1"/>
</dbReference>
<feature type="domain" description="Tudor" evidence="11">
    <location>
        <begin position="81"/>
        <end position="139"/>
    </location>
</feature>
<dbReference type="Ensembl" id="ENSSFOT00015046886.1">
    <property type="protein sequence ID" value="ENSSFOP00015064068.1"/>
    <property type="gene ID" value="ENSSFOG00015022042.2"/>
</dbReference>
<dbReference type="InterPro" id="IPR047313">
    <property type="entry name" value="SMN_C"/>
</dbReference>
<keyword evidence="6" id="KW-0507">mRNA processing</keyword>
<evidence type="ECO:0000256" key="1">
    <source>
        <dbReference type="ARBA" id="ARBA00004216"/>
    </source>
</evidence>